<keyword evidence="3" id="KW-1185">Reference proteome</keyword>
<dbReference type="EMBL" id="BGZK01003393">
    <property type="protein sequence ID" value="GBP00810.1"/>
    <property type="molecule type" value="Genomic_DNA"/>
</dbReference>
<dbReference type="AlphaFoldDB" id="A0A4C1SI56"/>
<dbReference type="OrthoDB" id="8818336at2759"/>
<evidence type="ECO:0000313" key="2">
    <source>
        <dbReference type="EMBL" id="GBP00810.1"/>
    </source>
</evidence>
<dbReference type="Proteomes" id="UP000299102">
    <property type="component" value="Unassembled WGS sequence"/>
</dbReference>
<evidence type="ECO:0000313" key="3">
    <source>
        <dbReference type="Proteomes" id="UP000299102"/>
    </source>
</evidence>
<dbReference type="PANTHER" id="PTHR21050">
    <property type="entry name" value="MIDKINE AND PLEIOTROPHIN 1, ISOFORM A-RELATED"/>
    <property type="match status" value="1"/>
</dbReference>
<proteinExistence type="predicted"/>
<dbReference type="Gene3D" id="2.30.90.10">
    <property type="entry name" value="Heparin-binding Growth Factor, Midkine, Chain A- C-terminal Domain"/>
    <property type="match status" value="1"/>
</dbReference>
<dbReference type="GO" id="GO:0005576">
    <property type="term" value="C:extracellular region"/>
    <property type="evidence" value="ECO:0007669"/>
    <property type="project" value="TreeGrafter"/>
</dbReference>
<gene>
    <name evidence="2" type="ORF">EVAR_67855_1</name>
</gene>
<dbReference type="Pfam" id="PF01091">
    <property type="entry name" value="PTN_MK_C"/>
    <property type="match status" value="1"/>
</dbReference>
<dbReference type="GO" id="GO:0048332">
    <property type="term" value="P:mesoderm morphogenesis"/>
    <property type="evidence" value="ECO:0007669"/>
    <property type="project" value="TreeGrafter"/>
</dbReference>
<name>A0A4C1SI56_EUMVA</name>
<dbReference type="PANTHER" id="PTHR21050:SF1">
    <property type="entry name" value="MIDKINE AND PLEIOTROPHIN 1, ISOFORM A-RELATED"/>
    <property type="match status" value="1"/>
</dbReference>
<evidence type="ECO:0000259" key="1">
    <source>
        <dbReference type="Pfam" id="PF01091"/>
    </source>
</evidence>
<dbReference type="GO" id="GO:0008201">
    <property type="term" value="F:heparin binding"/>
    <property type="evidence" value="ECO:0007669"/>
    <property type="project" value="TreeGrafter"/>
</dbReference>
<dbReference type="InterPro" id="IPR020090">
    <property type="entry name" value="PTN/MK_C_dom"/>
</dbReference>
<accession>A0A4C1SI56</accession>
<sequence>MNTPFCKSNHFRQIYTPMECKRINGNTKWTCIKWAPSSTPNLCLNLNCNKFGFTRGRSTIDAGVELVEKIFEAWEDSRNAIGVFCDLSKAFDCVNHETLIRKLHHYGVTGRALDLLASYLTNSLMSYGILLWGHAADVHRIFVLQKRPFAQFTGWDLVFFLEVEMSVDKSCSFPSFSLALQNSEPFAAVEIARYRASSRFTRMPRTVCTHLGYEYYILVVSRRFWWAFWVMRVNKKPVKCVSNHAQSCRYEKSSWSECSPNGEMSRTDVLKANSDPTCDQSRRVTKKCNKNKQVKATKDKAKGLKGGMSYYSFVSSCSMTFICLFLKTSGTATVEVHMRMVGLAVTSQDAVGRRREQDMLLFRHSYIKNEKGHIFSTPHSSNKPHFSSVHKWELTHNYLNNVSLCSHTSVGPDLLHCGMYIERTTSAQRRKAK</sequence>
<protein>
    <recommendedName>
        <fullName evidence="1">Pleiotrophin/Midkine C-terminal domain-containing protein</fullName>
    </recommendedName>
</protein>
<dbReference type="GO" id="GO:0008083">
    <property type="term" value="F:growth factor activity"/>
    <property type="evidence" value="ECO:0007669"/>
    <property type="project" value="InterPro"/>
</dbReference>
<reference evidence="2 3" key="1">
    <citation type="journal article" date="2019" name="Commun. Biol.">
        <title>The bagworm genome reveals a unique fibroin gene that provides high tensile strength.</title>
        <authorList>
            <person name="Kono N."/>
            <person name="Nakamura H."/>
            <person name="Ohtoshi R."/>
            <person name="Tomita M."/>
            <person name="Numata K."/>
            <person name="Arakawa K."/>
        </authorList>
    </citation>
    <scope>NUCLEOTIDE SEQUENCE [LARGE SCALE GENOMIC DNA]</scope>
</reference>
<comment type="caution">
    <text evidence="2">The sequence shown here is derived from an EMBL/GenBank/DDBJ whole genome shotgun (WGS) entry which is preliminary data.</text>
</comment>
<dbReference type="InterPro" id="IPR038130">
    <property type="entry name" value="PTN/MK_C_dom_sf"/>
</dbReference>
<organism evidence="2 3">
    <name type="scientific">Eumeta variegata</name>
    <name type="common">Bagworm moth</name>
    <name type="synonym">Eumeta japonica</name>
    <dbReference type="NCBI Taxonomy" id="151549"/>
    <lineage>
        <taxon>Eukaryota</taxon>
        <taxon>Metazoa</taxon>
        <taxon>Ecdysozoa</taxon>
        <taxon>Arthropoda</taxon>
        <taxon>Hexapoda</taxon>
        <taxon>Insecta</taxon>
        <taxon>Pterygota</taxon>
        <taxon>Neoptera</taxon>
        <taxon>Endopterygota</taxon>
        <taxon>Lepidoptera</taxon>
        <taxon>Glossata</taxon>
        <taxon>Ditrysia</taxon>
        <taxon>Tineoidea</taxon>
        <taxon>Psychidae</taxon>
        <taxon>Oiketicinae</taxon>
        <taxon>Eumeta</taxon>
    </lineage>
</organism>
<feature type="domain" description="Pleiotrophin/Midkine C-terminal" evidence="1">
    <location>
        <begin position="246"/>
        <end position="302"/>
    </location>
</feature>